<gene>
    <name evidence="2" type="ORF">PPTG_03614</name>
</gene>
<protein>
    <recommendedName>
        <fullName evidence="4">Endonuclease/exonuclease/phosphatase domain-containing protein</fullName>
    </recommendedName>
</protein>
<dbReference type="RefSeq" id="XP_008894538.1">
    <property type="nucleotide sequence ID" value="XM_008896290.1"/>
</dbReference>
<dbReference type="OMA" id="FNRRHIT"/>
<proteinExistence type="predicted"/>
<dbReference type="OrthoDB" id="116066at2759"/>
<feature type="compositionally biased region" description="Low complexity" evidence="1">
    <location>
        <begin position="184"/>
        <end position="202"/>
    </location>
</feature>
<evidence type="ECO:0008006" key="4">
    <source>
        <dbReference type="Google" id="ProtNLM"/>
    </source>
</evidence>
<evidence type="ECO:0000256" key="1">
    <source>
        <dbReference type="SAM" id="MobiDB-lite"/>
    </source>
</evidence>
<dbReference type="InterPro" id="IPR036691">
    <property type="entry name" value="Endo/exonu/phosph_ase_sf"/>
</dbReference>
<accession>W2R5W7</accession>
<dbReference type="Gene3D" id="3.60.10.10">
    <property type="entry name" value="Endonuclease/exonuclease/phosphatase"/>
    <property type="match status" value="1"/>
</dbReference>
<evidence type="ECO:0000313" key="3">
    <source>
        <dbReference type="Proteomes" id="UP000018817"/>
    </source>
</evidence>
<sequence>MLKQFETLPQDMQRNKTDVLGLQETKLYTLGRYEIGDYTLLTLTAASKMYGISAQFNRRHITFTTSDFNAKLGNRVTGETFLGVHARGRRNRNGRALAAFWDAFQFFAANTAFKKRARNKTTWTQRRKEHIVYNQIDYVLCPQNCRRFCQDAQSWGGTLTASDHKLVTADFFPSQPGPPPIPSTPNTTRPPTARPQPTHSRR</sequence>
<name>W2R5W7_PHYN3</name>
<feature type="region of interest" description="Disordered" evidence="1">
    <location>
        <begin position="169"/>
        <end position="202"/>
    </location>
</feature>
<dbReference type="GeneID" id="20173771"/>
<dbReference type="VEuPathDB" id="FungiDB:PPTG_03614"/>
<reference evidence="3" key="1">
    <citation type="submission" date="2011-12" db="EMBL/GenBank/DDBJ databases">
        <authorList>
            <consortium name="The Broad Institute Genome Sequencing Platform"/>
            <person name="Russ C."/>
            <person name="Tyler B."/>
            <person name="Panabieres F."/>
            <person name="Shan W."/>
            <person name="Tripathy S."/>
            <person name="Grunwald N."/>
            <person name="Machado M."/>
            <person name="Young S.K."/>
            <person name="Zeng Q."/>
            <person name="Gargeya S."/>
            <person name="Fitzgerald M."/>
            <person name="Haas B."/>
            <person name="Abouelleil A."/>
            <person name="Alvarado L."/>
            <person name="Arachchi H.M."/>
            <person name="Berlin A."/>
            <person name="Chapman S.B."/>
            <person name="Gearin G."/>
            <person name="Goldberg J."/>
            <person name="Griggs A."/>
            <person name="Gujja S."/>
            <person name="Hansen M."/>
            <person name="Heiman D."/>
            <person name="Howarth C."/>
            <person name="Larimer J."/>
            <person name="Lui A."/>
            <person name="MacDonald P.J.P."/>
            <person name="McCowen C."/>
            <person name="Montmayeur A."/>
            <person name="Murphy C."/>
            <person name="Neiman D."/>
            <person name="Pearson M."/>
            <person name="Priest M."/>
            <person name="Roberts A."/>
            <person name="Saif S."/>
            <person name="Shea T."/>
            <person name="Sisk P."/>
            <person name="Stolte C."/>
            <person name="Sykes S."/>
            <person name="Wortman J."/>
            <person name="Nusbaum C."/>
            <person name="Birren B."/>
        </authorList>
    </citation>
    <scope>NUCLEOTIDE SEQUENCE [LARGE SCALE GENOMIC DNA]</scope>
    <source>
        <strain evidence="3">INRA-310</strain>
    </source>
</reference>
<dbReference type="EMBL" id="KI669564">
    <property type="protein sequence ID" value="ETN20656.1"/>
    <property type="molecule type" value="Genomic_DNA"/>
</dbReference>
<organism evidence="2 3">
    <name type="scientific">Phytophthora nicotianae (strain INRA-310)</name>
    <name type="common">Phytophthora parasitica</name>
    <dbReference type="NCBI Taxonomy" id="761204"/>
    <lineage>
        <taxon>Eukaryota</taxon>
        <taxon>Sar</taxon>
        <taxon>Stramenopiles</taxon>
        <taxon>Oomycota</taxon>
        <taxon>Peronosporomycetes</taxon>
        <taxon>Peronosporales</taxon>
        <taxon>Peronosporaceae</taxon>
        <taxon>Phytophthora</taxon>
    </lineage>
</organism>
<dbReference type="AlphaFoldDB" id="W2R5W7"/>
<evidence type="ECO:0000313" key="2">
    <source>
        <dbReference type="EMBL" id="ETN20656.1"/>
    </source>
</evidence>
<dbReference type="Proteomes" id="UP000018817">
    <property type="component" value="Unassembled WGS sequence"/>
</dbReference>
<reference evidence="2 3" key="2">
    <citation type="submission" date="2013-11" db="EMBL/GenBank/DDBJ databases">
        <title>The Genome Sequence of Phytophthora parasitica INRA-310.</title>
        <authorList>
            <consortium name="The Broad Institute Genomics Platform"/>
            <person name="Russ C."/>
            <person name="Tyler B."/>
            <person name="Panabieres F."/>
            <person name="Shan W."/>
            <person name="Tripathy S."/>
            <person name="Grunwald N."/>
            <person name="Machado M."/>
            <person name="Johnson C.S."/>
            <person name="Arredondo F."/>
            <person name="Hong C."/>
            <person name="Coffey M."/>
            <person name="Young S.K."/>
            <person name="Zeng Q."/>
            <person name="Gargeya S."/>
            <person name="Fitzgerald M."/>
            <person name="Abouelleil A."/>
            <person name="Alvarado L."/>
            <person name="Chapman S.B."/>
            <person name="Gainer-Dewar J."/>
            <person name="Goldberg J."/>
            <person name="Griggs A."/>
            <person name="Gujja S."/>
            <person name="Hansen M."/>
            <person name="Howarth C."/>
            <person name="Imamovic A."/>
            <person name="Ireland A."/>
            <person name="Larimer J."/>
            <person name="McCowan C."/>
            <person name="Murphy C."/>
            <person name="Pearson M."/>
            <person name="Poon T.W."/>
            <person name="Priest M."/>
            <person name="Roberts A."/>
            <person name="Saif S."/>
            <person name="Shea T."/>
            <person name="Sykes S."/>
            <person name="Wortman J."/>
            <person name="Nusbaum C."/>
            <person name="Birren B."/>
        </authorList>
    </citation>
    <scope>NUCLEOTIDE SEQUENCE [LARGE SCALE GENOMIC DNA]</scope>
    <source>
        <strain evidence="2 3">INRA-310</strain>
    </source>
</reference>
<dbReference type="SUPFAM" id="SSF56219">
    <property type="entry name" value="DNase I-like"/>
    <property type="match status" value="1"/>
</dbReference>